<evidence type="ECO:0000313" key="4">
    <source>
        <dbReference type="Proteomes" id="UP000199159"/>
    </source>
</evidence>
<dbReference type="Gene3D" id="1.10.443.10">
    <property type="entry name" value="Intergrase catalytic core"/>
    <property type="match status" value="1"/>
</dbReference>
<dbReference type="AlphaFoldDB" id="A0A1H0V876"/>
<dbReference type="InterPro" id="IPR011010">
    <property type="entry name" value="DNA_brk_join_enz"/>
</dbReference>
<dbReference type="PROSITE" id="PS51898">
    <property type="entry name" value="TYR_RECOMBINASE"/>
    <property type="match status" value="1"/>
</dbReference>
<gene>
    <name evidence="3" type="ORF">SAMN05216565_10677</name>
</gene>
<accession>A0A1H0V876</accession>
<dbReference type="InterPro" id="IPR013762">
    <property type="entry name" value="Integrase-like_cat_sf"/>
</dbReference>
<dbReference type="GO" id="GO:0003677">
    <property type="term" value="F:DNA binding"/>
    <property type="evidence" value="ECO:0007669"/>
    <property type="project" value="InterPro"/>
</dbReference>
<evidence type="ECO:0000259" key="2">
    <source>
        <dbReference type="PROSITE" id="PS51898"/>
    </source>
</evidence>
<evidence type="ECO:0000256" key="1">
    <source>
        <dbReference type="ARBA" id="ARBA00023172"/>
    </source>
</evidence>
<proteinExistence type="predicted"/>
<evidence type="ECO:0000313" key="3">
    <source>
        <dbReference type="EMBL" id="SDP74544.1"/>
    </source>
</evidence>
<sequence>MEYVEALKDLKQIRKIKNMLWKQSKRDYLLFVIGINTGLKISELLSLKVRDLMDENGHIKPFLELPTKQHPLPSYINKQVEKALNSYLPISNIGYDDYLFKTPKSTQPISRQQAYRIINKAAKNCDIPGKIGTHSLRKTFGYHAYKKGVAISILQKMFNHSSSTETLKYLGIDKNNKMKTEIDVDL</sequence>
<dbReference type="GO" id="GO:0006310">
    <property type="term" value="P:DNA recombination"/>
    <property type="evidence" value="ECO:0007669"/>
    <property type="project" value="UniProtKB-KW"/>
</dbReference>
<dbReference type="Proteomes" id="UP000199159">
    <property type="component" value="Unassembled WGS sequence"/>
</dbReference>
<dbReference type="STRING" id="930152.SAMN05216565_10677"/>
<dbReference type="PANTHER" id="PTHR30349">
    <property type="entry name" value="PHAGE INTEGRASE-RELATED"/>
    <property type="match status" value="1"/>
</dbReference>
<protein>
    <submittedName>
        <fullName evidence="3">Phage integrase family protein</fullName>
    </submittedName>
</protein>
<keyword evidence="4" id="KW-1185">Reference proteome</keyword>
<dbReference type="InterPro" id="IPR002104">
    <property type="entry name" value="Integrase_catalytic"/>
</dbReference>
<dbReference type="InterPro" id="IPR050090">
    <property type="entry name" value="Tyrosine_recombinase_XerCD"/>
</dbReference>
<dbReference type="EMBL" id="FNJU01000006">
    <property type="protein sequence ID" value="SDP74544.1"/>
    <property type="molecule type" value="Genomic_DNA"/>
</dbReference>
<dbReference type="SUPFAM" id="SSF56349">
    <property type="entry name" value="DNA breaking-rejoining enzymes"/>
    <property type="match status" value="1"/>
</dbReference>
<dbReference type="PANTHER" id="PTHR30349:SF82">
    <property type="entry name" value="INTEGRASE_RECOMBINASE YOEC-RELATED"/>
    <property type="match status" value="1"/>
</dbReference>
<organism evidence="3 4">
    <name type="scientific">Litchfieldia salsa</name>
    <dbReference type="NCBI Taxonomy" id="930152"/>
    <lineage>
        <taxon>Bacteria</taxon>
        <taxon>Bacillati</taxon>
        <taxon>Bacillota</taxon>
        <taxon>Bacilli</taxon>
        <taxon>Bacillales</taxon>
        <taxon>Bacillaceae</taxon>
        <taxon>Litchfieldia</taxon>
    </lineage>
</organism>
<feature type="domain" description="Tyr recombinase" evidence="2">
    <location>
        <begin position="1"/>
        <end position="182"/>
    </location>
</feature>
<dbReference type="RefSeq" id="WP_090854959.1">
    <property type="nucleotide sequence ID" value="NZ_FNJU01000006.1"/>
</dbReference>
<reference evidence="4" key="1">
    <citation type="submission" date="2016-10" db="EMBL/GenBank/DDBJ databases">
        <authorList>
            <person name="Varghese N."/>
            <person name="Submissions S."/>
        </authorList>
    </citation>
    <scope>NUCLEOTIDE SEQUENCE [LARGE SCALE GENOMIC DNA]</scope>
    <source>
        <strain evidence="4">IBRC-M10078</strain>
    </source>
</reference>
<name>A0A1H0V876_9BACI</name>
<dbReference type="GO" id="GO:0015074">
    <property type="term" value="P:DNA integration"/>
    <property type="evidence" value="ECO:0007669"/>
    <property type="project" value="InterPro"/>
</dbReference>
<dbReference type="OrthoDB" id="9788852at2"/>
<dbReference type="Pfam" id="PF00589">
    <property type="entry name" value="Phage_integrase"/>
    <property type="match status" value="1"/>
</dbReference>
<keyword evidence="1" id="KW-0233">DNA recombination</keyword>